<feature type="region of interest" description="Disordered" evidence="1">
    <location>
        <begin position="15"/>
        <end position="35"/>
    </location>
</feature>
<reference evidence="2" key="1">
    <citation type="submission" date="2019-09" db="EMBL/GenBank/DDBJ databases">
        <title>Draft genome information of white flower Hibiscus syriacus.</title>
        <authorList>
            <person name="Kim Y.-M."/>
        </authorList>
    </citation>
    <scope>NUCLEOTIDE SEQUENCE [LARGE SCALE GENOMIC DNA]</scope>
    <source>
        <strain evidence="2">YM2019G1</strain>
    </source>
</reference>
<organism evidence="2 3">
    <name type="scientific">Hibiscus syriacus</name>
    <name type="common">Rose of Sharon</name>
    <dbReference type="NCBI Taxonomy" id="106335"/>
    <lineage>
        <taxon>Eukaryota</taxon>
        <taxon>Viridiplantae</taxon>
        <taxon>Streptophyta</taxon>
        <taxon>Embryophyta</taxon>
        <taxon>Tracheophyta</taxon>
        <taxon>Spermatophyta</taxon>
        <taxon>Magnoliopsida</taxon>
        <taxon>eudicotyledons</taxon>
        <taxon>Gunneridae</taxon>
        <taxon>Pentapetalae</taxon>
        <taxon>rosids</taxon>
        <taxon>malvids</taxon>
        <taxon>Malvales</taxon>
        <taxon>Malvaceae</taxon>
        <taxon>Malvoideae</taxon>
        <taxon>Hibiscus</taxon>
    </lineage>
</organism>
<protein>
    <submittedName>
        <fullName evidence="2">SecY protein transport family protein</fullName>
    </submittedName>
</protein>
<dbReference type="PANTHER" id="PTHR33356:SF13">
    <property type="entry name" value="DUF4005 DOMAIN-CONTAINING PROTEIN"/>
    <property type="match status" value="1"/>
</dbReference>
<comment type="caution">
    <text evidence="2">The sequence shown here is derived from an EMBL/GenBank/DDBJ whole genome shotgun (WGS) entry which is preliminary data.</text>
</comment>
<feature type="compositionally biased region" description="Polar residues" evidence="1">
    <location>
        <begin position="15"/>
        <end position="29"/>
    </location>
</feature>
<dbReference type="PANTHER" id="PTHR33356">
    <property type="entry name" value="TIP41-LIKE PROTEIN"/>
    <property type="match status" value="1"/>
</dbReference>
<proteinExistence type="predicted"/>
<evidence type="ECO:0000256" key="1">
    <source>
        <dbReference type="SAM" id="MobiDB-lite"/>
    </source>
</evidence>
<accession>A0A6A3CG01</accession>
<feature type="compositionally biased region" description="Basic residues" evidence="1">
    <location>
        <begin position="132"/>
        <end position="145"/>
    </location>
</feature>
<evidence type="ECO:0000313" key="3">
    <source>
        <dbReference type="Proteomes" id="UP000436088"/>
    </source>
</evidence>
<dbReference type="AlphaFoldDB" id="A0A6A3CG01"/>
<evidence type="ECO:0000313" key="2">
    <source>
        <dbReference type="EMBL" id="KAE8727617.1"/>
    </source>
</evidence>
<keyword evidence="3" id="KW-1185">Reference proteome</keyword>
<sequence length="145" mass="16197">MQAFFLHSGDKSTGTGVFLPQTQYNNTSHSSRRPPCSPVLLPSRVVQALNLNVHQLGLHISPRRDTKNNSTSARDGEWSSFDNKNETLPDVVSLRTIEAKEDAGLSEFQSEAAVLNGGHFMSSFPNEMSKKMTVKKKKKPRQQKR</sequence>
<name>A0A6A3CG01_HIBSY</name>
<gene>
    <name evidence="2" type="ORF">F3Y22_tig00005459pilonHSYRG00354</name>
</gene>
<dbReference type="EMBL" id="VEPZ02000307">
    <property type="protein sequence ID" value="KAE8727617.1"/>
    <property type="molecule type" value="Genomic_DNA"/>
</dbReference>
<dbReference type="Proteomes" id="UP000436088">
    <property type="component" value="Unassembled WGS sequence"/>
</dbReference>
<feature type="region of interest" description="Disordered" evidence="1">
    <location>
        <begin position="61"/>
        <end position="85"/>
    </location>
</feature>
<feature type="region of interest" description="Disordered" evidence="1">
    <location>
        <begin position="118"/>
        <end position="145"/>
    </location>
</feature>